<dbReference type="Proteomes" id="UP000635278">
    <property type="component" value="Unassembled WGS sequence"/>
</dbReference>
<accession>A0ABX0JXL7</accession>
<dbReference type="Pfam" id="PF20131">
    <property type="entry name" value="MC3"/>
    <property type="match status" value="1"/>
</dbReference>
<protein>
    <submittedName>
        <fullName evidence="1">Uncharacterized protein</fullName>
    </submittedName>
</protein>
<sequence length="169" mass="18850">MTVFPNADLSELELVQNPAIGAYLLWQFTLGYQEDGADSVPFLLAFLLLPMLLHRPTYDAVVSTRKASGLTLFAAKFDKEREMLIELHGRALLLRPLSLQSIGIASSSRLVQIDHQAATLHGYPLDLLDIKKPSIPERLKGFPSAADKIGYWFSKLELPQIASTLRIDF</sequence>
<evidence type="ECO:0000313" key="2">
    <source>
        <dbReference type="Proteomes" id="UP000635278"/>
    </source>
</evidence>
<comment type="caution">
    <text evidence="1">The sequence shown here is derived from an EMBL/GenBank/DDBJ whole genome shotgun (WGS) entry which is preliminary data.</text>
</comment>
<dbReference type="InterPro" id="IPR045390">
    <property type="entry name" value="ABC-3C_MC3"/>
</dbReference>
<evidence type="ECO:0000313" key="1">
    <source>
        <dbReference type="EMBL" id="NHN86229.1"/>
    </source>
</evidence>
<reference evidence="1 2" key="1">
    <citation type="journal article" date="2020" name="Int. J. Syst. Evol. Microbiol.">
        <title>Novel acetic acid bacteria from cider fermentations: Acetobacter conturbans sp. nov. and Acetobacter fallax sp. nov.</title>
        <authorList>
            <person name="Sombolestani A.S."/>
            <person name="Cleenwerck I."/>
            <person name="Cnockaert M."/>
            <person name="Borremans W."/>
            <person name="Wieme A.D."/>
            <person name="De Vuyst L."/>
            <person name="Vandamme P."/>
        </authorList>
    </citation>
    <scope>NUCLEOTIDE SEQUENCE [LARGE SCALE GENOMIC DNA]</scope>
    <source>
        <strain evidence="1 2">LMG 30640</strain>
    </source>
</reference>
<name>A0ABX0JXL7_9PROT</name>
<organism evidence="1 2">
    <name type="scientific">Acetobacter musti</name>
    <dbReference type="NCBI Taxonomy" id="864732"/>
    <lineage>
        <taxon>Bacteria</taxon>
        <taxon>Pseudomonadati</taxon>
        <taxon>Pseudomonadota</taxon>
        <taxon>Alphaproteobacteria</taxon>
        <taxon>Acetobacterales</taxon>
        <taxon>Acetobacteraceae</taxon>
        <taxon>Acetobacter</taxon>
    </lineage>
</organism>
<gene>
    <name evidence="1" type="ORF">GOB93_16510</name>
</gene>
<keyword evidence="2" id="KW-1185">Reference proteome</keyword>
<dbReference type="RefSeq" id="WP_173584609.1">
    <property type="nucleotide sequence ID" value="NZ_WOTB01000029.1"/>
</dbReference>
<proteinExistence type="predicted"/>
<dbReference type="EMBL" id="WOTB01000029">
    <property type="protein sequence ID" value="NHN86229.1"/>
    <property type="molecule type" value="Genomic_DNA"/>
</dbReference>